<dbReference type="PANTHER" id="PTHR43176">
    <property type="entry name" value="3-HYDROXYISOBUTYRYL-COA HYDROLASE-RELATED"/>
    <property type="match status" value="1"/>
</dbReference>
<organism evidence="5 6">
    <name type="scientific">Neiella marina</name>
    <dbReference type="NCBI Taxonomy" id="508461"/>
    <lineage>
        <taxon>Bacteria</taxon>
        <taxon>Pseudomonadati</taxon>
        <taxon>Pseudomonadota</taxon>
        <taxon>Gammaproteobacteria</taxon>
        <taxon>Alteromonadales</taxon>
        <taxon>Echinimonadaceae</taxon>
        <taxon>Neiella</taxon>
    </lineage>
</organism>
<evidence type="ECO:0000256" key="2">
    <source>
        <dbReference type="ARBA" id="ARBA00011915"/>
    </source>
</evidence>
<gene>
    <name evidence="5" type="primary">ivdE</name>
    <name evidence="5" type="ORF">GCM10011369_25380</name>
</gene>
<dbReference type="RefSeq" id="WP_087506170.1">
    <property type="nucleotide sequence ID" value="NZ_BMDX01000013.1"/>
</dbReference>
<dbReference type="Gene3D" id="3.90.226.10">
    <property type="entry name" value="2-enoyl-CoA Hydratase, Chain A, domain 1"/>
    <property type="match status" value="1"/>
</dbReference>
<evidence type="ECO:0000259" key="4">
    <source>
        <dbReference type="Pfam" id="PF16113"/>
    </source>
</evidence>
<evidence type="ECO:0000313" key="6">
    <source>
        <dbReference type="Proteomes" id="UP000619743"/>
    </source>
</evidence>
<proteinExistence type="predicted"/>
<dbReference type="SUPFAM" id="SSF52096">
    <property type="entry name" value="ClpP/crotonase"/>
    <property type="match status" value="1"/>
</dbReference>
<reference evidence="6" key="1">
    <citation type="journal article" date="2019" name="Int. J. Syst. Evol. Microbiol.">
        <title>The Global Catalogue of Microorganisms (GCM) 10K type strain sequencing project: providing services to taxonomists for standard genome sequencing and annotation.</title>
        <authorList>
            <consortium name="The Broad Institute Genomics Platform"/>
            <consortium name="The Broad Institute Genome Sequencing Center for Infectious Disease"/>
            <person name="Wu L."/>
            <person name="Ma J."/>
        </authorList>
    </citation>
    <scope>NUCLEOTIDE SEQUENCE [LARGE SCALE GENOMIC DNA]</scope>
    <source>
        <strain evidence="6">CGMCC 1.10130</strain>
    </source>
</reference>
<keyword evidence="3" id="KW-0378">Hydrolase</keyword>
<comment type="catalytic activity">
    <reaction evidence="1">
        <text>3-hydroxy-2-methylpropanoyl-CoA + H2O = 3-hydroxy-2-methylpropanoate + CoA + H(+)</text>
        <dbReference type="Rhea" id="RHEA:20888"/>
        <dbReference type="ChEBI" id="CHEBI:11805"/>
        <dbReference type="ChEBI" id="CHEBI:15377"/>
        <dbReference type="ChEBI" id="CHEBI:15378"/>
        <dbReference type="ChEBI" id="CHEBI:57287"/>
        <dbReference type="ChEBI" id="CHEBI:57340"/>
        <dbReference type="EC" id="3.1.2.4"/>
    </reaction>
</comment>
<keyword evidence="6" id="KW-1185">Reference proteome</keyword>
<evidence type="ECO:0000313" key="5">
    <source>
        <dbReference type="EMBL" id="GGA82326.1"/>
    </source>
</evidence>
<dbReference type="InterPro" id="IPR045004">
    <property type="entry name" value="ECH_dom"/>
</dbReference>
<dbReference type="InterPro" id="IPR029045">
    <property type="entry name" value="ClpP/crotonase-like_dom_sf"/>
</dbReference>
<dbReference type="AlphaFoldDB" id="A0A8J2U6Q4"/>
<comment type="caution">
    <text evidence="5">The sequence shown here is derived from an EMBL/GenBank/DDBJ whole genome shotgun (WGS) entry which is preliminary data.</text>
</comment>
<dbReference type="PANTHER" id="PTHR43176:SF3">
    <property type="entry name" value="3-HYDROXYISOBUTYRYL-COA HYDROLASE, MITOCHONDRIAL"/>
    <property type="match status" value="1"/>
</dbReference>
<dbReference type="NCBIfam" id="NF004127">
    <property type="entry name" value="PRK05617.1"/>
    <property type="match status" value="1"/>
</dbReference>
<evidence type="ECO:0000256" key="1">
    <source>
        <dbReference type="ARBA" id="ARBA00001709"/>
    </source>
</evidence>
<protein>
    <recommendedName>
        <fullName evidence="2">3-hydroxyisobutyryl-CoA hydrolase</fullName>
        <ecNumber evidence="2">3.1.2.4</ecNumber>
    </recommendedName>
</protein>
<evidence type="ECO:0000256" key="3">
    <source>
        <dbReference type="ARBA" id="ARBA00022801"/>
    </source>
</evidence>
<name>A0A8J2U6Q4_9GAMM</name>
<dbReference type="GO" id="GO:0005829">
    <property type="term" value="C:cytosol"/>
    <property type="evidence" value="ECO:0007669"/>
    <property type="project" value="TreeGrafter"/>
</dbReference>
<dbReference type="GO" id="GO:0003860">
    <property type="term" value="F:3-hydroxyisobutyryl-CoA hydrolase activity"/>
    <property type="evidence" value="ECO:0007669"/>
    <property type="project" value="UniProtKB-EC"/>
</dbReference>
<sequence length="369" mass="41315">MTDMVLSQTIPTANGWRIGRLTLNHPEHLNALNATMIAQIHQQLERWRYDNRIVAVMMDSNCDRAFCAGGDLFSMHRMMTANPNQLQPELAEFLAAEYRLDHAIFHFPKPLLVWADGIVMGGGVGLLVGASHRVVTERARLAMPEVMVGLFPDVGSTWFLNRMEPEVARFWALTGSQINGVDAVALSLADEQIKNDQKQSIINQLQLLSWQADGSDHQSLSELLHEYRILQPSQGWLTSRIELIEQLCTGDSLVAIQQRLNDYQGNDGWIKKAAQNLASGSPISAQIIWRQLAIRGMSLADCFRLELAIVANLGRHGELTEGIRALLIDKDRKPKWHYADIVDVPAALIDGLLTSPWSQPQHPLVDLRD</sequence>
<dbReference type="EC" id="3.1.2.4" evidence="2"/>
<dbReference type="CDD" id="cd06558">
    <property type="entry name" value="crotonase-like"/>
    <property type="match status" value="1"/>
</dbReference>
<accession>A0A8J2U6Q4</accession>
<feature type="domain" description="Enoyl-CoA hydratase/isomerase" evidence="4">
    <location>
        <begin position="18"/>
        <end position="351"/>
    </location>
</feature>
<dbReference type="Pfam" id="PF16113">
    <property type="entry name" value="ECH_2"/>
    <property type="match status" value="1"/>
</dbReference>
<dbReference type="Proteomes" id="UP000619743">
    <property type="component" value="Unassembled WGS sequence"/>
</dbReference>
<dbReference type="EMBL" id="BMDX01000013">
    <property type="protein sequence ID" value="GGA82326.1"/>
    <property type="molecule type" value="Genomic_DNA"/>
</dbReference>
<dbReference type="InterPro" id="IPR032259">
    <property type="entry name" value="HIBYL-CoA-H"/>
</dbReference>
<dbReference type="OrthoDB" id="9790967at2"/>
<dbReference type="GO" id="GO:0006574">
    <property type="term" value="P:L-valine catabolic process"/>
    <property type="evidence" value="ECO:0007669"/>
    <property type="project" value="TreeGrafter"/>
</dbReference>